<dbReference type="PANTHER" id="PTHR24221">
    <property type="entry name" value="ATP-BINDING CASSETTE SUB-FAMILY B"/>
    <property type="match status" value="1"/>
</dbReference>
<dbReference type="EMBL" id="CAFBMK010000005">
    <property type="protein sequence ID" value="CAB4893671.1"/>
    <property type="molecule type" value="Genomic_DNA"/>
</dbReference>
<keyword evidence="6" id="KW-0547">Nucleotide-binding</keyword>
<dbReference type="CDD" id="cd07346">
    <property type="entry name" value="ABC_6TM_exporters"/>
    <property type="match status" value="1"/>
</dbReference>
<keyword evidence="8 11" id="KW-1133">Transmembrane helix</keyword>
<feature type="domain" description="ABC transporter" evidence="12">
    <location>
        <begin position="357"/>
        <end position="596"/>
    </location>
</feature>
<keyword evidence="9 11" id="KW-0472">Membrane</keyword>
<dbReference type="FunFam" id="3.40.50.300:FF:001001">
    <property type="entry name" value="Multidrug ABC transporter ATP-binding protein"/>
    <property type="match status" value="1"/>
</dbReference>
<evidence type="ECO:0000256" key="3">
    <source>
        <dbReference type="ARBA" id="ARBA00022475"/>
    </source>
</evidence>
<dbReference type="GO" id="GO:0140359">
    <property type="term" value="F:ABC-type transporter activity"/>
    <property type="evidence" value="ECO:0007669"/>
    <property type="project" value="InterPro"/>
</dbReference>
<dbReference type="GO" id="GO:0016020">
    <property type="term" value="C:membrane"/>
    <property type="evidence" value="ECO:0007669"/>
    <property type="project" value="UniProtKB-SubCell"/>
</dbReference>
<name>A0A6J7FER4_9ZZZZ</name>
<dbReference type="SMART" id="SM00382">
    <property type="entry name" value="AAA"/>
    <property type="match status" value="1"/>
</dbReference>
<protein>
    <submittedName>
        <fullName evidence="14">Unannotated protein</fullName>
    </submittedName>
</protein>
<dbReference type="InterPro" id="IPR011527">
    <property type="entry name" value="ABC1_TM_dom"/>
</dbReference>
<dbReference type="PROSITE" id="PS50929">
    <property type="entry name" value="ABC_TM1F"/>
    <property type="match status" value="1"/>
</dbReference>
<evidence type="ECO:0000313" key="14">
    <source>
        <dbReference type="EMBL" id="CAB4893671.1"/>
    </source>
</evidence>
<keyword evidence="3" id="KW-1003">Cell membrane</keyword>
<dbReference type="SUPFAM" id="SSF52540">
    <property type="entry name" value="P-loop containing nucleoside triphosphate hydrolases"/>
    <property type="match status" value="1"/>
</dbReference>
<sequence>MSAPDVPATGGRPDGGRPVATADLLPTAEPREARRVVARLVADRPGLGLASLLVLVGGAAAGLAVPPLLGLVVDIVADDRGTGDLAVAAGLLLAAALVQALLTGVGGQLVVRLGESVLADLRERVVGRALRIPLRRVERAGSGDLLSRIGGDVEIVSRAISATVPTIAGAGLTVGLTVVGLVVLDWRLALAALAAAPIQVLALRAYLRDAVPVYRRQRVLEGERTQQLLDAFAGAPTSRALRIGDARLERVRETSGAARDEALHGFRLLARMFPKLNGAELVGLSAVVVAGFLLVDAGTISVGTATAGALYFHRAFDPIGTLLMLVDDIQEATTALARLVGVASIEPPEDPAEPATARDGEVVLRGVGHEHVPGHPVLHDVDLRIAPGERVALIGTTGAGKTTLARLVCGIDRPTRGSILIGGATLDELGPTRAADTVLLVTQEVHVFAGTLGDDLRLARPDATDDELHAALATVGADGWVRALPEGLATVVGEGGREPTTTQAQQLALARLVLRDPLVAVLDEATAESGSAGARELERSADGALAGRTALVVAHRLKQAATADRVVVLEAGRVVEQGPHDELVAAGGPYARLWGAWASARER</sequence>
<dbReference type="Gene3D" id="1.20.1560.10">
    <property type="entry name" value="ABC transporter type 1, transmembrane domain"/>
    <property type="match status" value="1"/>
</dbReference>
<dbReference type="PROSITE" id="PS50893">
    <property type="entry name" value="ABC_TRANSPORTER_2"/>
    <property type="match status" value="1"/>
</dbReference>
<evidence type="ECO:0000259" key="13">
    <source>
        <dbReference type="PROSITE" id="PS50929"/>
    </source>
</evidence>
<accession>A0A6J7FER4</accession>
<evidence type="ECO:0000256" key="4">
    <source>
        <dbReference type="ARBA" id="ARBA00022519"/>
    </source>
</evidence>
<evidence type="ECO:0000256" key="8">
    <source>
        <dbReference type="ARBA" id="ARBA00022989"/>
    </source>
</evidence>
<organism evidence="14">
    <name type="scientific">freshwater metagenome</name>
    <dbReference type="NCBI Taxonomy" id="449393"/>
    <lineage>
        <taxon>unclassified sequences</taxon>
        <taxon>metagenomes</taxon>
        <taxon>ecological metagenomes</taxon>
    </lineage>
</organism>
<dbReference type="Pfam" id="PF00005">
    <property type="entry name" value="ABC_tran"/>
    <property type="match status" value="1"/>
</dbReference>
<evidence type="ECO:0000256" key="7">
    <source>
        <dbReference type="ARBA" id="ARBA00022840"/>
    </source>
</evidence>
<evidence type="ECO:0000256" key="5">
    <source>
        <dbReference type="ARBA" id="ARBA00022692"/>
    </source>
</evidence>
<evidence type="ECO:0000256" key="6">
    <source>
        <dbReference type="ARBA" id="ARBA00022741"/>
    </source>
</evidence>
<dbReference type="Gene3D" id="3.40.50.300">
    <property type="entry name" value="P-loop containing nucleotide triphosphate hydrolases"/>
    <property type="match status" value="1"/>
</dbReference>
<dbReference type="GO" id="GO:0034040">
    <property type="term" value="F:ATPase-coupled lipid transmembrane transporter activity"/>
    <property type="evidence" value="ECO:0007669"/>
    <property type="project" value="TreeGrafter"/>
</dbReference>
<feature type="domain" description="ABC transmembrane type-1" evidence="13">
    <location>
        <begin position="49"/>
        <end position="331"/>
    </location>
</feature>
<keyword evidence="5 11" id="KW-0812">Transmembrane</keyword>
<dbReference type="AlphaFoldDB" id="A0A6J7FER4"/>
<dbReference type="InterPro" id="IPR039421">
    <property type="entry name" value="Type_1_exporter"/>
</dbReference>
<dbReference type="GO" id="GO:0005524">
    <property type="term" value="F:ATP binding"/>
    <property type="evidence" value="ECO:0007669"/>
    <property type="project" value="UniProtKB-KW"/>
</dbReference>
<evidence type="ECO:0000256" key="1">
    <source>
        <dbReference type="ARBA" id="ARBA00004141"/>
    </source>
</evidence>
<evidence type="ECO:0000256" key="10">
    <source>
        <dbReference type="SAM" id="MobiDB-lite"/>
    </source>
</evidence>
<dbReference type="InterPro" id="IPR027417">
    <property type="entry name" value="P-loop_NTPase"/>
</dbReference>
<evidence type="ECO:0000256" key="9">
    <source>
        <dbReference type="ARBA" id="ARBA00023136"/>
    </source>
</evidence>
<proteinExistence type="predicted"/>
<dbReference type="PANTHER" id="PTHR24221:SF654">
    <property type="entry name" value="ATP-BINDING CASSETTE SUB-FAMILY B MEMBER 6"/>
    <property type="match status" value="1"/>
</dbReference>
<feature type="transmembrane region" description="Helical" evidence="11">
    <location>
        <begin position="49"/>
        <end position="73"/>
    </location>
</feature>
<keyword evidence="2" id="KW-0813">Transport</keyword>
<keyword evidence="7" id="KW-0067">ATP-binding</keyword>
<dbReference type="InterPro" id="IPR036640">
    <property type="entry name" value="ABC1_TM_sf"/>
</dbReference>
<dbReference type="Pfam" id="PF00664">
    <property type="entry name" value="ABC_membrane"/>
    <property type="match status" value="1"/>
</dbReference>
<dbReference type="InterPro" id="IPR003439">
    <property type="entry name" value="ABC_transporter-like_ATP-bd"/>
</dbReference>
<feature type="transmembrane region" description="Helical" evidence="11">
    <location>
        <begin position="85"/>
        <end position="111"/>
    </location>
</feature>
<dbReference type="InterPro" id="IPR003593">
    <property type="entry name" value="AAA+_ATPase"/>
</dbReference>
<dbReference type="GO" id="GO:0016887">
    <property type="term" value="F:ATP hydrolysis activity"/>
    <property type="evidence" value="ECO:0007669"/>
    <property type="project" value="InterPro"/>
</dbReference>
<comment type="subcellular location">
    <subcellularLocation>
        <location evidence="1">Membrane</location>
        <topology evidence="1">Multi-pass membrane protein</topology>
    </subcellularLocation>
</comment>
<keyword evidence="4" id="KW-0997">Cell inner membrane</keyword>
<gene>
    <name evidence="14" type="ORF">UFOPK3564_00165</name>
</gene>
<evidence type="ECO:0000256" key="2">
    <source>
        <dbReference type="ARBA" id="ARBA00022448"/>
    </source>
</evidence>
<reference evidence="14" key="1">
    <citation type="submission" date="2020-05" db="EMBL/GenBank/DDBJ databases">
        <authorList>
            <person name="Chiriac C."/>
            <person name="Salcher M."/>
            <person name="Ghai R."/>
            <person name="Kavagutti S V."/>
        </authorList>
    </citation>
    <scope>NUCLEOTIDE SEQUENCE</scope>
</reference>
<evidence type="ECO:0000259" key="12">
    <source>
        <dbReference type="PROSITE" id="PS50893"/>
    </source>
</evidence>
<evidence type="ECO:0000256" key="11">
    <source>
        <dbReference type="SAM" id="Phobius"/>
    </source>
</evidence>
<feature type="region of interest" description="Disordered" evidence="10">
    <location>
        <begin position="1"/>
        <end position="25"/>
    </location>
</feature>
<dbReference type="SUPFAM" id="SSF90123">
    <property type="entry name" value="ABC transporter transmembrane region"/>
    <property type="match status" value="1"/>
</dbReference>
<feature type="transmembrane region" description="Helical" evidence="11">
    <location>
        <begin position="276"/>
        <end position="295"/>
    </location>
</feature>